<dbReference type="AlphaFoldDB" id="A0A2I2M7T8"/>
<evidence type="ECO:0000313" key="2">
    <source>
        <dbReference type="EMBL" id="SOU88603.1"/>
    </source>
</evidence>
<feature type="region of interest" description="Disordered" evidence="1">
    <location>
        <begin position="177"/>
        <end position="268"/>
    </location>
</feature>
<evidence type="ECO:0000313" key="3">
    <source>
        <dbReference type="Proteomes" id="UP000490060"/>
    </source>
</evidence>
<reference evidence="2 3" key="1">
    <citation type="submission" date="2017-11" db="EMBL/GenBank/DDBJ databases">
        <authorList>
            <person name="Duchaud E."/>
        </authorList>
    </citation>
    <scope>NUCLEOTIDE SEQUENCE [LARGE SCALE GENOMIC DNA]</scope>
    <source>
        <strain evidence="2 3">TNO010</strain>
    </source>
</reference>
<gene>
    <name evidence="2" type="ORF">TNO010_220040</name>
</gene>
<feature type="compositionally biased region" description="Low complexity" evidence="1">
    <location>
        <begin position="188"/>
        <end position="205"/>
    </location>
</feature>
<name>A0A2I2M7T8_9FLAO</name>
<proteinExistence type="predicted"/>
<protein>
    <recommendedName>
        <fullName evidence="4">Lipoprotein</fullName>
    </recommendedName>
</protein>
<feature type="compositionally biased region" description="Low complexity" evidence="1">
    <location>
        <begin position="223"/>
        <end position="268"/>
    </location>
</feature>
<organism evidence="2 3">
    <name type="scientific">Tenacibaculum finnmarkense genomovar ulcerans</name>
    <dbReference type="NCBI Taxonomy" id="2781388"/>
    <lineage>
        <taxon>Bacteria</taxon>
        <taxon>Pseudomonadati</taxon>
        <taxon>Bacteroidota</taxon>
        <taxon>Flavobacteriia</taxon>
        <taxon>Flavobacteriales</taxon>
        <taxon>Flavobacteriaceae</taxon>
        <taxon>Tenacibaculum</taxon>
        <taxon>Tenacibaculum finnmarkense</taxon>
    </lineage>
</organism>
<sequence>MKIFQTLLISSLLLLVVSCGSERKKYLKSPLDEIITTYIDTQNYSVILTDMDYKEDSDAYFHKYKIILEKNNKTTKPTEDDFDIKRTDWKKVSAITFEEHQKDLGMTVLSKKNGVLDKKSTPAGYNNYVGNQKYGSWERQSNGSSFWAFYGQYHFMSSLLGGSNRYGRSDYDYYRTNNRGRTSYYGRNNTYGTSSTGNTSSTWNSKPQSFKDKVRSNVKRSATSLRSKGYSSSKSYSNSSRNSSRTTRSSNRYSSSSSSRSRSGGYGK</sequence>
<dbReference type="EMBL" id="OENE01000015">
    <property type="protein sequence ID" value="SOU88603.1"/>
    <property type="molecule type" value="Genomic_DNA"/>
</dbReference>
<feature type="compositionally biased region" description="Polar residues" evidence="1">
    <location>
        <begin position="177"/>
        <end position="187"/>
    </location>
</feature>
<evidence type="ECO:0000256" key="1">
    <source>
        <dbReference type="SAM" id="MobiDB-lite"/>
    </source>
</evidence>
<evidence type="ECO:0008006" key="4">
    <source>
        <dbReference type="Google" id="ProtNLM"/>
    </source>
</evidence>
<dbReference type="PROSITE" id="PS51257">
    <property type="entry name" value="PROKAR_LIPOPROTEIN"/>
    <property type="match status" value="1"/>
</dbReference>
<dbReference type="RefSeq" id="WP_172505237.1">
    <property type="nucleotide sequence ID" value="NZ_OENE01000015.1"/>
</dbReference>
<dbReference type="Proteomes" id="UP000490060">
    <property type="component" value="Unassembled WGS sequence"/>
</dbReference>
<accession>A0A2I2M7T8</accession>